<dbReference type="GO" id="GO:0006508">
    <property type="term" value="P:proteolysis"/>
    <property type="evidence" value="ECO:0007669"/>
    <property type="project" value="UniProtKB-KW"/>
</dbReference>
<gene>
    <name evidence="1" type="ORF">G7B40_004510</name>
</gene>
<keyword evidence="1" id="KW-0645">Protease</keyword>
<keyword evidence="1" id="KW-0378">Hydrolase</keyword>
<protein>
    <submittedName>
        <fullName evidence="1">Retroviral-like aspartic protease family protein</fullName>
    </submittedName>
</protein>
<evidence type="ECO:0000313" key="1">
    <source>
        <dbReference type="EMBL" id="MDR9893837.1"/>
    </source>
</evidence>
<dbReference type="GO" id="GO:0008233">
    <property type="term" value="F:peptidase activity"/>
    <property type="evidence" value="ECO:0007669"/>
    <property type="project" value="UniProtKB-KW"/>
</dbReference>
<dbReference type="Pfam" id="PF13975">
    <property type="entry name" value="gag-asp_proteas"/>
    <property type="match status" value="1"/>
</dbReference>
<dbReference type="InterPro" id="IPR034122">
    <property type="entry name" value="Retropepsin-like_bacterial"/>
</dbReference>
<sequence>MGTALFILLMALVVHYPRRSGPAPIKRSKSLNPTIDVTFNDTHVYEMTLDTGATTTVITEQMAKALKVEKTGILPAQIADGSIVVWPTGTVDSIEVGGVKCKDVKVAISPNTKLLGQSFFGKLDMIIKNDVLEFRP</sequence>
<dbReference type="SUPFAM" id="SSF50630">
    <property type="entry name" value="Acid proteases"/>
    <property type="match status" value="1"/>
</dbReference>
<proteinExistence type="predicted"/>
<dbReference type="Proteomes" id="UP000667802">
    <property type="component" value="Unassembled WGS sequence"/>
</dbReference>
<dbReference type="InterPro" id="IPR021109">
    <property type="entry name" value="Peptidase_aspartic_dom_sf"/>
</dbReference>
<dbReference type="RefSeq" id="WP_208346095.1">
    <property type="nucleotide sequence ID" value="NZ_CAWQFN010000867.1"/>
</dbReference>
<organism evidence="1 2">
    <name type="scientific">Aetokthonos hydrillicola Thurmond2011</name>
    <dbReference type="NCBI Taxonomy" id="2712845"/>
    <lineage>
        <taxon>Bacteria</taxon>
        <taxon>Bacillati</taxon>
        <taxon>Cyanobacteriota</taxon>
        <taxon>Cyanophyceae</taxon>
        <taxon>Nostocales</taxon>
        <taxon>Hapalosiphonaceae</taxon>
        <taxon>Aetokthonos</taxon>
    </lineage>
</organism>
<accession>A0AAP5M7L2</accession>
<dbReference type="Gene3D" id="2.40.70.10">
    <property type="entry name" value="Acid Proteases"/>
    <property type="match status" value="1"/>
</dbReference>
<keyword evidence="2" id="KW-1185">Reference proteome</keyword>
<dbReference type="EMBL" id="JAALHA020000001">
    <property type="protein sequence ID" value="MDR9893837.1"/>
    <property type="molecule type" value="Genomic_DNA"/>
</dbReference>
<evidence type="ECO:0000313" key="2">
    <source>
        <dbReference type="Proteomes" id="UP000667802"/>
    </source>
</evidence>
<dbReference type="AlphaFoldDB" id="A0AAP5M7L2"/>
<comment type="caution">
    <text evidence="1">The sequence shown here is derived from an EMBL/GenBank/DDBJ whole genome shotgun (WGS) entry which is preliminary data.</text>
</comment>
<reference evidence="2" key="1">
    <citation type="journal article" date="2021" name="Science">
        <title>Hunting the eagle killer: A cyanobacterial neurotoxin causes vacuolar myelinopathy.</title>
        <authorList>
            <person name="Breinlinger S."/>
            <person name="Phillips T.J."/>
            <person name="Haram B.N."/>
            <person name="Mares J."/>
            <person name="Martinez Yerena J.A."/>
            <person name="Hrouzek P."/>
            <person name="Sobotka R."/>
            <person name="Henderson W.M."/>
            <person name="Schmieder P."/>
            <person name="Williams S.M."/>
            <person name="Lauderdale J.D."/>
            <person name="Wilde H.D."/>
            <person name="Gerrin W."/>
            <person name="Kust A."/>
            <person name="Washington J.W."/>
            <person name="Wagner C."/>
            <person name="Geier B."/>
            <person name="Liebeke M."/>
            <person name="Enke H."/>
            <person name="Niedermeyer T.H.J."/>
            <person name="Wilde S.B."/>
        </authorList>
    </citation>
    <scope>NUCLEOTIDE SEQUENCE [LARGE SCALE GENOMIC DNA]</scope>
    <source>
        <strain evidence="2">Thurmond2011</strain>
    </source>
</reference>
<name>A0AAP5M7L2_9CYAN</name>
<dbReference type="CDD" id="cd05483">
    <property type="entry name" value="retropepsin_like_bacteria"/>
    <property type="match status" value="1"/>
</dbReference>